<dbReference type="InterPro" id="IPR013108">
    <property type="entry name" value="Amidohydro_3"/>
</dbReference>
<evidence type="ECO:0000256" key="3">
    <source>
        <dbReference type="ARBA" id="ARBA00022833"/>
    </source>
</evidence>
<comment type="caution">
    <text evidence="6">The sequence shown here is derived from an EMBL/GenBank/DDBJ whole genome shotgun (WGS) entry which is preliminary data.</text>
</comment>
<evidence type="ECO:0000313" key="7">
    <source>
        <dbReference type="Proteomes" id="UP001208656"/>
    </source>
</evidence>
<keyword evidence="7" id="KW-1185">Reference proteome</keyword>
<dbReference type="PANTHER" id="PTHR22642:SF2">
    <property type="entry name" value="PROTEIN LONG AFTER FAR-RED 3"/>
    <property type="match status" value="1"/>
</dbReference>
<keyword evidence="1" id="KW-0479">Metal-binding</keyword>
<evidence type="ECO:0000256" key="2">
    <source>
        <dbReference type="ARBA" id="ARBA00022801"/>
    </source>
</evidence>
<dbReference type="InterPro" id="IPR033932">
    <property type="entry name" value="YtcJ-like"/>
</dbReference>
<feature type="domain" description="Amidohydrolase 3" evidence="4">
    <location>
        <begin position="49"/>
        <end position="529"/>
    </location>
</feature>
<dbReference type="InterPro" id="IPR054418">
    <property type="entry name" value="MQNX/HUTI_composite_N"/>
</dbReference>
<dbReference type="SUPFAM" id="SSF51556">
    <property type="entry name" value="Metallo-dependent hydrolases"/>
    <property type="match status" value="1"/>
</dbReference>
<dbReference type="RefSeq" id="WP_263062080.1">
    <property type="nucleotide sequence ID" value="NZ_JAOUSE010000045.1"/>
</dbReference>
<evidence type="ECO:0000256" key="1">
    <source>
        <dbReference type="ARBA" id="ARBA00022723"/>
    </source>
</evidence>
<sequence>MAVIWTNGNIYTMASEGEKVEAVLTEGGKIVAIGSLAELRAQFSQNINKEVDLFGATMLPGFVDSHMHLIGFGESQLRLNLSHMNSKEEVLTAIKKRAKELEEGDWLIGEGWNENAWNRGSMITKDELDAIVPNNPVLLKRVCRHVTLVNSKALQVAGIHEQTPHPQGGVIERAEDGRLNGILKDSAQDLMTPCLPTYTIERLKRCLKKGIESCYKLGLTGAHTEDLNYYGSFHHTYEAFKQVIEDEQFRFRTHLLIHHEVIDEWNEAGYRYLSGSEFVEFGPMKIFVDGSLGGRTALLSFPYGDDPSTQGVNVHTYDELLALVKKARTLGIPIATHTIGDLAFEWVLDAIEKYPLQMMGHDRFIHTPLLRKELVDRAKRLPVVFDIQPRFLASDFPWVLDRIGDGPIDYVYAWKSLLNEGIRCAGGSDAPIEPADPLFGLHAAVTRTIPDDPDKIVYGEAEKLSMFEAVSLFTSGSAYAGLQGDRRGMIREGYDADFTILDKDIFHIDPDQLLDTKVLMTVVNGEMVYTSK</sequence>
<dbReference type="Pfam" id="PF07969">
    <property type="entry name" value="Amidohydro_3"/>
    <property type="match status" value="1"/>
</dbReference>
<accession>A0ABT2WHS7</accession>
<feature type="domain" description="Aminodeoxyfutalosine deaminase/Imidazolonepropionase-like composite" evidence="5">
    <location>
        <begin position="22"/>
        <end position="43"/>
    </location>
</feature>
<keyword evidence="2" id="KW-0378">Hydrolase</keyword>
<reference evidence="6 7" key="1">
    <citation type="submission" date="2022-10" db="EMBL/GenBank/DDBJ databases">
        <title>Description of Fervidibacillus gen. nov. in the family Fervidibacillaceae fam. nov. with two species, Fervidibacillus albus sp. nov., and Fervidibacillus halotolerans sp. nov., isolated from tidal flat sediments.</title>
        <authorList>
            <person name="Kwon K.K."/>
            <person name="Yang S.-H."/>
        </authorList>
    </citation>
    <scope>NUCLEOTIDE SEQUENCE [LARGE SCALE GENOMIC DNA]</scope>
    <source>
        <strain evidence="6 7">DSM 23332</strain>
    </source>
</reference>
<dbReference type="InterPro" id="IPR011059">
    <property type="entry name" value="Metal-dep_hydrolase_composite"/>
</dbReference>
<dbReference type="Proteomes" id="UP001208656">
    <property type="component" value="Unassembled WGS sequence"/>
</dbReference>
<dbReference type="EMBL" id="JAOUSE010000045">
    <property type="protein sequence ID" value="MCU9595252.1"/>
    <property type="molecule type" value="Genomic_DNA"/>
</dbReference>
<dbReference type="Gene3D" id="2.30.40.10">
    <property type="entry name" value="Urease, subunit C, domain 1"/>
    <property type="match status" value="1"/>
</dbReference>
<dbReference type="CDD" id="cd01300">
    <property type="entry name" value="YtcJ_like"/>
    <property type="match status" value="1"/>
</dbReference>
<dbReference type="Gene3D" id="3.20.20.140">
    <property type="entry name" value="Metal-dependent hydrolases"/>
    <property type="match status" value="1"/>
</dbReference>
<gene>
    <name evidence="6" type="ORF">OEV82_12460</name>
</gene>
<keyword evidence="3" id="KW-0862">Zinc</keyword>
<protein>
    <submittedName>
        <fullName evidence="6">Amidohydrolase</fullName>
    </submittedName>
</protein>
<dbReference type="Gene3D" id="3.10.310.70">
    <property type="match status" value="1"/>
</dbReference>
<proteinExistence type="predicted"/>
<evidence type="ECO:0000313" key="6">
    <source>
        <dbReference type="EMBL" id="MCU9595252.1"/>
    </source>
</evidence>
<dbReference type="InterPro" id="IPR032466">
    <property type="entry name" value="Metal_Hydrolase"/>
</dbReference>
<evidence type="ECO:0000259" key="4">
    <source>
        <dbReference type="Pfam" id="PF07969"/>
    </source>
</evidence>
<dbReference type="PANTHER" id="PTHR22642">
    <property type="entry name" value="IMIDAZOLONEPROPIONASE"/>
    <property type="match status" value="1"/>
</dbReference>
<evidence type="ECO:0000259" key="5">
    <source>
        <dbReference type="Pfam" id="PF22039"/>
    </source>
</evidence>
<name>A0ABT2WHS7_9BACI</name>
<organism evidence="6 7">
    <name type="scientific">Pallidibacillus thermolactis</name>
    <dbReference type="NCBI Taxonomy" id="251051"/>
    <lineage>
        <taxon>Bacteria</taxon>
        <taxon>Bacillati</taxon>
        <taxon>Bacillota</taxon>
        <taxon>Bacilli</taxon>
        <taxon>Bacillales</taxon>
        <taxon>Bacillaceae</taxon>
        <taxon>Pallidibacillus</taxon>
    </lineage>
</organism>
<dbReference type="Pfam" id="PF22039">
    <property type="entry name" value="HUTI_composite_bact"/>
    <property type="match status" value="1"/>
</dbReference>
<dbReference type="SUPFAM" id="SSF51338">
    <property type="entry name" value="Composite domain of metallo-dependent hydrolases"/>
    <property type="match status" value="1"/>
</dbReference>